<evidence type="ECO:0000313" key="2">
    <source>
        <dbReference type="EMBL" id="GAA4472238.1"/>
    </source>
</evidence>
<dbReference type="PANTHER" id="PTHR35007">
    <property type="entry name" value="INTEGRAL MEMBRANE PROTEIN-RELATED"/>
    <property type="match status" value="1"/>
</dbReference>
<protein>
    <recommendedName>
        <fullName evidence="4">Type II secretion system protein F (GspF)</fullName>
    </recommendedName>
</protein>
<evidence type="ECO:0000313" key="3">
    <source>
        <dbReference type="Proteomes" id="UP001501183"/>
    </source>
</evidence>
<feature type="transmembrane region" description="Helical" evidence="1">
    <location>
        <begin position="208"/>
        <end position="230"/>
    </location>
</feature>
<comment type="caution">
    <text evidence="2">The sequence shown here is derived from an EMBL/GenBank/DDBJ whole genome shotgun (WGS) entry which is preliminary data.</text>
</comment>
<dbReference type="PANTHER" id="PTHR35007:SF4">
    <property type="entry name" value="CONSERVED TRANSMEMBRANE PROTEIN-RELATED"/>
    <property type="match status" value="1"/>
</dbReference>
<feature type="transmembrane region" description="Helical" evidence="1">
    <location>
        <begin position="43"/>
        <end position="76"/>
    </location>
</feature>
<accession>A0ABP8NW19</accession>
<gene>
    <name evidence="2" type="ORF">GCM10023094_04120</name>
</gene>
<evidence type="ECO:0000256" key="1">
    <source>
        <dbReference type="SAM" id="Phobius"/>
    </source>
</evidence>
<dbReference type="Proteomes" id="UP001501183">
    <property type="component" value="Unassembled WGS sequence"/>
</dbReference>
<dbReference type="EMBL" id="BAABFB010000014">
    <property type="protein sequence ID" value="GAA4472238.1"/>
    <property type="molecule type" value="Genomic_DNA"/>
</dbReference>
<keyword evidence="1" id="KW-0472">Membrane</keyword>
<name>A0ABP8NW19_9NOCA</name>
<reference evidence="3" key="1">
    <citation type="journal article" date="2019" name="Int. J. Syst. Evol. Microbiol.">
        <title>The Global Catalogue of Microorganisms (GCM) 10K type strain sequencing project: providing services to taxonomists for standard genome sequencing and annotation.</title>
        <authorList>
            <consortium name="The Broad Institute Genomics Platform"/>
            <consortium name="The Broad Institute Genome Sequencing Center for Infectious Disease"/>
            <person name="Wu L."/>
            <person name="Ma J."/>
        </authorList>
    </citation>
    <scope>NUCLEOTIDE SEQUENCE [LARGE SCALE GENOMIC DNA]</scope>
    <source>
        <strain evidence="3">JCM 32206</strain>
    </source>
</reference>
<proteinExistence type="predicted"/>
<dbReference type="RefSeq" id="WP_345341559.1">
    <property type="nucleotide sequence ID" value="NZ_BAABFB010000014.1"/>
</dbReference>
<keyword evidence="1" id="KW-0812">Transmembrane</keyword>
<keyword evidence="3" id="KW-1185">Reference proteome</keyword>
<sequence>MSAAVLAAALALLVAPTTSARGRLRRRPAPGRSRPGAAVVRRGSLPAAVAGAIVVAAVAGPAAGIATALVALTTRLRLRHARRSRRRDREQRALLAGLEIAVAELRVGTHPAAACAAAAEESKGAAAEAFRGAAATARLGGSAARGLVAGRGGGGADTAAVLPDLERVAGPWRIAEEHGIALAELLDAARSDLLGRIRFRGRVEAGMAGARATAAVLAGLPLLGVALGQMMGAAPVAVLLSGGLGGVLLVIGTAFGCAGLLWTDRITGKVTA</sequence>
<keyword evidence="1" id="KW-1133">Transmembrane helix</keyword>
<evidence type="ECO:0008006" key="4">
    <source>
        <dbReference type="Google" id="ProtNLM"/>
    </source>
</evidence>
<feature type="transmembrane region" description="Helical" evidence="1">
    <location>
        <begin position="236"/>
        <end position="262"/>
    </location>
</feature>
<organism evidence="2 3">
    <name type="scientific">Rhodococcus olei</name>
    <dbReference type="NCBI Taxonomy" id="2161675"/>
    <lineage>
        <taxon>Bacteria</taxon>
        <taxon>Bacillati</taxon>
        <taxon>Actinomycetota</taxon>
        <taxon>Actinomycetes</taxon>
        <taxon>Mycobacteriales</taxon>
        <taxon>Nocardiaceae</taxon>
        <taxon>Rhodococcus</taxon>
    </lineage>
</organism>